<reference evidence="11" key="1">
    <citation type="submission" date="2021-02" db="EMBL/GenBank/DDBJ databases">
        <authorList>
            <person name="Nowell W R."/>
        </authorList>
    </citation>
    <scope>NUCLEOTIDE SEQUENCE</scope>
</reference>
<dbReference type="Proteomes" id="UP000676336">
    <property type="component" value="Unassembled WGS sequence"/>
</dbReference>
<comment type="similarity">
    <text evidence="2">Belongs to the glycosyltransferase 31 family.</text>
</comment>
<evidence type="ECO:0000256" key="4">
    <source>
        <dbReference type="ARBA" id="ARBA00022679"/>
    </source>
</evidence>
<evidence type="ECO:0000256" key="9">
    <source>
        <dbReference type="ARBA" id="ARBA00023136"/>
    </source>
</evidence>
<dbReference type="Gene3D" id="3.90.550.10">
    <property type="entry name" value="Spore Coat Polysaccharide Biosynthesis Protein SpsA, Chain A"/>
    <property type="match status" value="1"/>
</dbReference>
<evidence type="ECO:0000256" key="5">
    <source>
        <dbReference type="ARBA" id="ARBA00022692"/>
    </source>
</evidence>
<dbReference type="GO" id="GO:0006493">
    <property type="term" value="P:protein O-linked glycosylation"/>
    <property type="evidence" value="ECO:0007669"/>
    <property type="project" value="TreeGrafter"/>
</dbReference>
<evidence type="ECO:0000256" key="10">
    <source>
        <dbReference type="SAM" id="SignalP"/>
    </source>
</evidence>
<feature type="signal peptide" evidence="10">
    <location>
        <begin position="1"/>
        <end position="26"/>
    </location>
</feature>
<dbReference type="EMBL" id="CAJOBI010002455">
    <property type="protein sequence ID" value="CAF3929637.1"/>
    <property type="molecule type" value="Genomic_DNA"/>
</dbReference>
<organism evidence="11 12">
    <name type="scientific">Rotaria magnacalcarata</name>
    <dbReference type="NCBI Taxonomy" id="392030"/>
    <lineage>
        <taxon>Eukaryota</taxon>
        <taxon>Metazoa</taxon>
        <taxon>Spiralia</taxon>
        <taxon>Gnathifera</taxon>
        <taxon>Rotifera</taxon>
        <taxon>Eurotatoria</taxon>
        <taxon>Bdelloidea</taxon>
        <taxon>Philodinida</taxon>
        <taxon>Philodinidae</taxon>
        <taxon>Rotaria</taxon>
    </lineage>
</organism>
<keyword evidence="5" id="KW-0812">Transmembrane</keyword>
<keyword evidence="4" id="KW-0808">Transferase</keyword>
<sequence>MDLSLHIIWCELFALLLSVYAPIADAELPEYVHVHTLEELLETRYVLLDNSNVCQDSHSDSRKLLIAIKTAPTNHYQREVLRQSWLTEAVKYHIPYVFVLGFTTDEKVLNELLMENAMHEDLLIGKPVDDYYNLTLKGIFLLGWARTYCPTSWLLYVDDDIILNVEYAMYFVSSVKNGSQQTIYCEILRSEVIRDPTSKWFMPVSVWKASHYPDYCKGYGYLIPPNALSILHETSIKNSIEPKLWFEDVFITGIIRKAADVRIAEVSIQCCSDISLELFKKSLFWGEIGKGEKVRDKWMFVQGNSSNGIKVLPTRNVPVHKISRFYPEGLLLTWNTQTDRNLKSRSSYKVMVIVIGCVILNTIVLTKLGAKINRKPEIIAQNGQYAYKFVIVMATYQRNNAKSPYYVQRSVKSIMAQKYQYWELFVTGDKYQNETEFEHIFGVIPRTKLFLYNMDQAGERNNFTGFTLWNCGGSTAWNNALNRAEEKYKNTIQLDRNKVLIARLDDDDTWHPYHLQNLIDMYHRFPHAHFVWSKGYYCGSGSSATIFPAIELPDIINNMPPTFEKTLHSSVSWKMKTFLSFRYRRCWEYKNNATMPGDGDLWKRMTYFMRTNNISFYHTTLATVEHLQEKGSEPCKKANNETVWYPD</sequence>
<dbReference type="CDD" id="cd00761">
    <property type="entry name" value="Glyco_tranf_GTA_type"/>
    <property type="match status" value="1"/>
</dbReference>
<comment type="subcellular location">
    <subcellularLocation>
        <location evidence="1">Golgi apparatus membrane</location>
        <topology evidence="1">Single-pass type II membrane protein</topology>
    </subcellularLocation>
</comment>
<name>A0A8S2M1K1_9BILA</name>
<dbReference type="PANTHER" id="PTHR11214:SF314">
    <property type="entry name" value="HEXOSYLTRANSFERASE"/>
    <property type="match status" value="1"/>
</dbReference>
<proteinExistence type="inferred from homology"/>
<keyword evidence="7" id="KW-1133">Transmembrane helix</keyword>
<dbReference type="SUPFAM" id="SSF53448">
    <property type="entry name" value="Nucleotide-diphospho-sugar transferases"/>
    <property type="match status" value="1"/>
</dbReference>
<accession>A0A8S2M1K1</accession>
<feature type="chain" id="PRO_5035818199" evidence="10">
    <location>
        <begin position="27"/>
        <end position="647"/>
    </location>
</feature>
<evidence type="ECO:0000313" key="12">
    <source>
        <dbReference type="Proteomes" id="UP000676336"/>
    </source>
</evidence>
<dbReference type="GO" id="GO:0000139">
    <property type="term" value="C:Golgi membrane"/>
    <property type="evidence" value="ECO:0007669"/>
    <property type="project" value="UniProtKB-SubCell"/>
</dbReference>
<dbReference type="Gene3D" id="3.90.550.50">
    <property type="match status" value="1"/>
</dbReference>
<keyword evidence="10" id="KW-0732">Signal</keyword>
<evidence type="ECO:0000256" key="6">
    <source>
        <dbReference type="ARBA" id="ARBA00022968"/>
    </source>
</evidence>
<gene>
    <name evidence="11" type="ORF">SMN809_LOCUS8121</name>
</gene>
<dbReference type="PANTHER" id="PTHR11214">
    <property type="entry name" value="BETA-1,3-N-ACETYLGLUCOSAMINYLTRANSFERASE"/>
    <property type="match status" value="1"/>
</dbReference>
<keyword evidence="8" id="KW-0333">Golgi apparatus</keyword>
<keyword evidence="3" id="KW-0328">Glycosyltransferase</keyword>
<protein>
    <submittedName>
        <fullName evidence="11">Uncharacterized protein</fullName>
    </submittedName>
</protein>
<evidence type="ECO:0000256" key="1">
    <source>
        <dbReference type="ARBA" id="ARBA00004323"/>
    </source>
</evidence>
<keyword evidence="9" id="KW-0472">Membrane</keyword>
<dbReference type="InterPro" id="IPR002659">
    <property type="entry name" value="Glyco_trans_31"/>
</dbReference>
<comment type="caution">
    <text evidence="11">The sequence shown here is derived from an EMBL/GenBank/DDBJ whole genome shotgun (WGS) entry which is preliminary data.</text>
</comment>
<dbReference type="GO" id="GO:0016758">
    <property type="term" value="F:hexosyltransferase activity"/>
    <property type="evidence" value="ECO:0007669"/>
    <property type="project" value="InterPro"/>
</dbReference>
<keyword evidence="6" id="KW-0735">Signal-anchor</keyword>
<dbReference type="InterPro" id="IPR029044">
    <property type="entry name" value="Nucleotide-diphossugar_trans"/>
</dbReference>
<evidence type="ECO:0000256" key="3">
    <source>
        <dbReference type="ARBA" id="ARBA00022676"/>
    </source>
</evidence>
<evidence type="ECO:0000256" key="8">
    <source>
        <dbReference type="ARBA" id="ARBA00023034"/>
    </source>
</evidence>
<evidence type="ECO:0000313" key="11">
    <source>
        <dbReference type="EMBL" id="CAF3929637.1"/>
    </source>
</evidence>
<evidence type="ECO:0000256" key="2">
    <source>
        <dbReference type="ARBA" id="ARBA00008661"/>
    </source>
</evidence>
<dbReference type="AlphaFoldDB" id="A0A8S2M1K1"/>
<evidence type="ECO:0000256" key="7">
    <source>
        <dbReference type="ARBA" id="ARBA00022989"/>
    </source>
</evidence>
<dbReference type="Pfam" id="PF01762">
    <property type="entry name" value="Galactosyl_T"/>
    <property type="match status" value="1"/>
</dbReference>